<keyword evidence="3" id="KW-1185">Reference proteome</keyword>
<organism evidence="2 3">
    <name type="scientific">Ficus carica</name>
    <name type="common">Common fig</name>
    <dbReference type="NCBI Taxonomy" id="3494"/>
    <lineage>
        <taxon>Eukaryota</taxon>
        <taxon>Viridiplantae</taxon>
        <taxon>Streptophyta</taxon>
        <taxon>Embryophyta</taxon>
        <taxon>Tracheophyta</taxon>
        <taxon>Spermatophyta</taxon>
        <taxon>Magnoliopsida</taxon>
        <taxon>eudicotyledons</taxon>
        <taxon>Gunneridae</taxon>
        <taxon>Pentapetalae</taxon>
        <taxon>rosids</taxon>
        <taxon>fabids</taxon>
        <taxon>Rosales</taxon>
        <taxon>Moraceae</taxon>
        <taxon>Ficeae</taxon>
        <taxon>Ficus</taxon>
    </lineage>
</organism>
<dbReference type="EMBL" id="BTGU01000031">
    <property type="protein sequence ID" value="GMN49634.1"/>
    <property type="molecule type" value="Genomic_DNA"/>
</dbReference>
<proteinExistence type="predicted"/>
<feature type="region of interest" description="Disordered" evidence="1">
    <location>
        <begin position="1"/>
        <end position="68"/>
    </location>
</feature>
<accession>A0AA88A558</accession>
<dbReference type="AlphaFoldDB" id="A0AA88A558"/>
<sequence length="80" mass="8581">MTLMERQGGSRGGNGSGKKTREGRAALRATGERGGGDGGVTGDGEMRKKGGWQRRYRENKREGKAVSGRAVALLTSERMR</sequence>
<evidence type="ECO:0000256" key="1">
    <source>
        <dbReference type="SAM" id="MobiDB-lite"/>
    </source>
</evidence>
<dbReference type="Proteomes" id="UP001187192">
    <property type="component" value="Unassembled WGS sequence"/>
</dbReference>
<evidence type="ECO:0000313" key="3">
    <source>
        <dbReference type="Proteomes" id="UP001187192"/>
    </source>
</evidence>
<evidence type="ECO:0000313" key="2">
    <source>
        <dbReference type="EMBL" id="GMN49634.1"/>
    </source>
</evidence>
<feature type="compositionally biased region" description="Basic and acidic residues" evidence="1">
    <location>
        <begin position="19"/>
        <end position="35"/>
    </location>
</feature>
<feature type="compositionally biased region" description="Basic and acidic residues" evidence="1">
    <location>
        <begin position="55"/>
        <end position="64"/>
    </location>
</feature>
<protein>
    <submittedName>
        <fullName evidence="2">Uncharacterized protein</fullName>
    </submittedName>
</protein>
<gene>
    <name evidence="2" type="ORF">TIFTF001_018802</name>
</gene>
<reference evidence="2" key="1">
    <citation type="submission" date="2023-07" db="EMBL/GenBank/DDBJ databases">
        <title>draft genome sequence of fig (Ficus carica).</title>
        <authorList>
            <person name="Takahashi T."/>
            <person name="Nishimura K."/>
        </authorList>
    </citation>
    <scope>NUCLEOTIDE SEQUENCE</scope>
</reference>
<name>A0AA88A558_FICCA</name>
<comment type="caution">
    <text evidence="2">The sequence shown here is derived from an EMBL/GenBank/DDBJ whole genome shotgun (WGS) entry which is preliminary data.</text>
</comment>